<dbReference type="RefSeq" id="WP_146600113.1">
    <property type="nucleotide sequence ID" value="NZ_SJPY01000004.1"/>
</dbReference>
<gene>
    <name evidence="1" type="ORF">Q31b_27090</name>
</gene>
<evidence type="ECO:0000313" key="1">
    <source>
        <dbReference type="EMBL" id="TWU41270.1"/>
    </source>
</evidence>
<reference evidence="1 2" key="1">
    <citation type="submission" date="2019-02" db="EMBL/GenBank/DDBJ databases">
        <title>Deep-cultivation of Planctomycetes and their phenomic and genomic characterization uncovers novel biology.</title>
        <authorList>
            <person name="Wiegand S."/>
            <person name="Jogler M."/>
            <person name="Boedeker C."/>
            <person name="Pinto D."/>
            <person name="Vollmers J."/>
            <person name="Rivas-Marin E."/>
            <person name="Kohn T."/>
            <person name="Peeters S.H."/>
            <person name="Heuer A."/>
            <person name="Rast P."/>
            <person name="Oberbeckmann S."/>
            <person name="Bunk B."/>
            <person name="Jeske O."/>
            <person name="Meyerdierks A."/>
            <person name="Storesund J.E."/>
            <person name="Kallscheuer N."/>
            <person name="Luecker S."/>
            <person name="Lage O.M."/>
            <person name="Pohl T."/>
            <person name="Merkel B.J."/>
            <person name="Hornburger P."/>
            <person name="Mueller R.-W."/>
            <person name="Bruemmer F."/>
            <person name="Labrenz M."/>
            <person name="Spormann A.M."/>
            <person name="Op Den Camp H."/>
            <person name="Overmann J."/>
            <person name="Amann R."/>
            <person name="Jetten M.S.M."/>
            <person name="Mascher T."/>
            <person name="Medema M.H."/>
            <person name="Devos D.P."/>
            <person name="Kaster A.-K."/>
            <person name="Ovreas L."/>
            <person name="Rohde M."/>
            <person name="Galperin M.Y."/>
            <person name="Jogler C."/>
        </authorList>
    </citation>
    <scope>NUCLEOTIDE SEQUENCE [LARGE SCALE GENOMIC DNA]</scope>
    <source>
        <strain evidence="1 2">Q31b</strain>
    </source>
</reference>
<sequence>MDEELELDIASAMREKSTEVEAFMRIHGMPFEKACAIVGLRPSEYEGAHTPLHWLPLPEDIEKLVEPFRAEKVRLGEWLPNVDDPLAIFQSINNE</sequence>
<dbReference type="EMBL" id="SJPY01000004">
    <property type="protein sequence ID" value="TWU41270.1"/>
    <property type="molecule type" value="Genomic_DNA"/>
</dbReference>
<dbReference type="Proteomes" id="UP000315471">
    <property type="component" value="Unassembled WGS sequence"/>
</dbReference>
<dbReference type="AlphaFoldDB" id="A0A5C6DX01"/>
<organism evidence="1 2">
    <name type="scientific">Novipirellula aureliae</name>
    <dbReference type="NCBI Taxonomy" id="2527966"/>
    <lineage>
        <taxon>Bacteria</taxon>
        <taxon>Pseudomonadati</taxon>
        <taxon>Planctomycetota</taxon>
        <taxon>Planctomycetia</taxon>
        <taxon>Pirellulales</taxon>
        <taxon>Pirellulaceae</taxon>
        <taxon>Novipirellula</taxon>
    </lineage>
</organism>
<dbReference type="OrthoDB" id="300990at2"/>
<comment type="caution">
    <text evidence="1">The sequence shown here is derived from an EMBL/GenBank/DDBJ whole genome shotgun (WGS) entry which is preliminary data.</text>
</comment>
<accession>A0A5C6DX01</accession>
<evidence type="ECO:0000313" key="2">
    <source>
        <dbReference type="Proteomes" id="UP000315471"/>
    </source>
</evidence>
<proteinExistence type="predicted"/>
<keyword evidence="2" id="KW-1185">Reference proteome</keyword>
<protein>
    <submittedName>
        <fullName evidence="1">Uncharacterized protein</fullName>
    </submittedName>
</protein>
<name>A0A5C6DX01_9BACT</name>